<evidence type="ECO:0000259" key="6">
    <source>
        <dbReference type="PROSITE" id="PS50011"/>
    </source>
</evidence>
<feature type="domain" description="Protein kinase" evidence="6">
    <location>
        <begin position="1"/>
        <end position="260"/>
    </location>
</feature>
<dbReference type="EMBL" id="ABCS01000004">
    <property type="protein sequence ID" value="EDM81259.1"/>
    <property type="molecule type" value="Genomic_DNA"/>
</dbReference>
<evidence type="ECO:0000256" key="4">
    <source>
        <dbReference type="ARBA" id="ARBA00022840"/>
    </source>
</evidence>
<dbReference type="STRING" id="391625.PPSIR1_40285"/>
<gene>
    <name evidence="7" type="ORF">PPSIR1_40285</name>
</gene>
<dbReference type="PROSITE" id="PS50011">
    <property type="entry name" value="PROTEIN_KINASE_DOM"/>
    <property type="match status" value="1"/>
</dbReference>
<dbReference type="Pfam" id="PF00069">
    <property type="entry name" value="Pkinase"/>
    <property type="match status" value="1"/>
</dbReference>
<keyword evidence="1" id="KW-0808">Transferase</keyword>
<feature type="region of interest" description="Disordered" evidence="5">
    <location>
        <begin position="369"/>
        <end position="465"/>
    </location>
</feature>
<dbReference type="AlphaFoldDB" id="A6FYI7"/>
<reference evidence="7 8" key="1">
    <citation type="submission" date="2007-06" db="EMBL/GenBank/DDBJ databases">
        <authorList>
            <person name="Shimkets L."/>
            <person name="Ferriera S."/>
            <person name="Johnson J."/>
            <person name="Kravitz S."/>
            <person name="Beeson K."/>
            <person name="Sutton G."/>
            <person name="Rogers Y.-H."/>
            <person name="Friedman R."/>
            <person name="Frazier M."/>
            <person name="Venter J.C."/>
        </authorList>
    </citation>
    <scope>NUCLEOTIDE SEQUENCE [LARGE SCALE GENOMIC DNA]</scope>
    <source>
        <strain evidence="7 8">SIR-1</strain>
    </source>
</reference>
<keyword evidence="8" id="KW-1185">Reference proteome</keyword>
<evidence type="ECO:0000256" key="3">
    <source>
        <dbReference type="ARBA" id="ARBA00022777"/>
    </source>
</evidence>
<evidence type="ECO:0000256" key="5">
    <source>
        <dbReference type="SAM" id="MobiDB-lite"/>
    </source>
</evidence>
<dbReference type="SUPFAM" id="SSF56112">
    <property type="entry name" value="Protein kinase-like (PK-like)"/>
    <property type="match status" value="1"/>
</dbReference>
<evidence type="ECO:0000313" key="8">
    <source>
        <dbReference type="Proteomes" id="UP000005801"/>
    </source>
</evidence>
<dbReference type="Gene3D" id="3.30.200.20">
    <property type="entry name" value="Phosphorylase Kinase, domain 1"/>
    <property type="match status" value="1"/>
</dbReference>
<dbReference type="Gene3D" id="1.10.510.10">
    <property type="entry name" value="Transferase(Phosphotransferase) domain 1"/>
    <property type="match status" value="1"/>
</dbReference>
<dbReference type="CDD" id="cd14014">
    <property type="entry name" value="STKc_PknB_like"/>
    <property type="match status" value="1"/>
</dbReference>
<dbReference type="InterPro" id="IPR008266">
    <property type="entry name" value="Tyr_kinase_AS"/>
</dbReference>
<organism evidence="7 8">
    <name type="scientific">Plesiocystis pacifica SIR-1</name>
    <dbReference type="NCBI Taxonomy" id="391625"/>
    <lineage>
        <taxon>Bacteria</taxon>
        <taxon>Pseudomonadati</taxon>
        <taxon>Myxococcota</taxon>
        <taxon>Polyangia</taxon>
        <taxon>Nannocystales</taxon>
        <taxon>Nannocystaceae</taxon>
        <taxon>Plesiocystis</taxon>
    </lineage>
</organism>
<dbReference type="Gene3D" id="3.40.190.10">
    <property type="entry name" value="Periplasmic binding protein-like II"/>
    <property type="match status" value="1"/>
</dbReference>
<proteinExistence type="predicted"/>
<evidence type="ECO:0000256" key="2">
    <source>
        <dbReference type="ARBA" id="ARBA00022741"/>
    </source>
</evidence>
<evidence type="ECO:0000313" key="7">
    <source>
        <dbReference type="EMBL" id="EDM81259.1"/>
    </source>
</evidence>
<keyword evidence="3 7" id="KW-0418">Kinase</keyword>
<evidence type="ECO:0000256" key="1">
    <source>
        <dbReference type="ARBA" id="ARBA00022679"/>
    </source>
</evidence>
<accession>A6FYI7</accession>
<sequence length="931" mass="99484">MGEVWLARQFLASGVSRAVALKRLPRRLARKERYRRILLGEARLAMMLRHSNIIDVFDAGELAGEAYIAMEFVDGEDLSRVLKRLRALDQTELDPRLVAHIIAEILRALCYAHEFVDESGRPQCIVHRDVSPHNVMLSLAGEVKLADFGVARLASEETSGTHVKGKIRYMPPEQLRGESKRPTVDLFAVGAVLHELLDGAVFRGEDIEDATLLGLVMDGVVPELTDPSNVPPHIETLRRRLLHTNPSKRFASAREALEFIYAWDRFRNAEAGVTDLVKRVRATPTNWEPEPAADLDEQSAVRPLTDTLDPVGDTGVGFGVAETLLHDDDGKPYHSGSFEDLAVIDPLAAIDPLAEPRVDDDQLMAQLEGLSTTPKTKAKIDDFPAPPPEAPPKGRVKRRAPSEPVARGGGEGPSWTSTRTRDPDDPLPLTAHPEFDLGPALSVAPVPPASRPSTGSHAPVPRPPRRWPKRLLGLVLVAGLGVGGYFAADHYGVLDGLLAGELELIPKPPPERRRARVLHDGRPALVGFGRIDPAPLEETGIAYDFSLSHGLAQPLDALDNGQAEFVLTTLDAFLATRPKGKVVALVQVSTGAEGLVLDTEEFAKLTSLDALRSLDEGSTLAMPRSGPAASLGNAAWSYFPALTTLTPDASYDDSGAAWEALSAKANGVVGAVLSEPELSKARAAGMRVVLSSRDLPRAVVDVLVASERVLAEDPELVTKVVDAYAEVATTLTDDAALSQAIAEQRGGDQNDQELAALVAGTCLVDAAGSTVLASAIAETWAGLRLDGKQSDALPALDALTHGLELGELGGATLPASVQRCLDRELPEDRRPSGDLGTMRLPPAPSTWFEAESEALRPDAPVAVLAGLIRQLDDAGVKIQLTAYGEAKGSKAKKLGQRRAETLAKAIGVYGVEATGAAKSSDGAQLELRLSR</sequence>
<dbReference type="PANTHER" id="PTHR43289:SF6">
    <property type="entry name" value="SERINE_THREONINE-PROTEIN KINASE NEKL-3"/>
    <property type="match status" value="1"/>
</dbReference>
<dbReference type="GO" id="GO:0005524">
    <property type="term" value="F:ATP binding"/>
    <property type="evidence" value="ECO:0007669"/>
    <property type="project" value="UniProtKB-KW"/>
</dbReference>
<comment type="caution">
    <text evidence="7">The sequence shown here is derived from an EMBL/GenBank/DDBJ whole genome shotgun (WGS) entry which is preliminary data.</text>
</comment>
<dbReference type="Proteomes" id="UP000005801">
    <property type="component" value="Unassembled WGS sequence"/>
</dbReference>
<dbReference type="GO" id="GO:0004674">
    <property type="term" value="F:protein serine/threonine kinase activity"/>
    <property type="evidence" value="ECO:0007669"/>
    <property type="project" value="TreeGrafter"/>
</dbReference>
<dbReference type="InterPro" id="IPR011009">
    <property type="entry name" value="Kinase-like_dom_sf"/>
</dbReference>
<dbReference type="SUPFAM" id="SSF53850">
    <property type="entry name" value="Periplasmic binding protein-like II"/>
    <property type="match status" value="1"/>
</dbReference>
<dbReference type="eggNOG" id="COG2885">
    <property type="taxonomic scope" value="Bacteria"/>
</dbReference>
<keyword evidence="4" id="KW-0067">ATP-binding</keyword>
<dbReference type="PROSITE" id="PS00109">
    <property type="entry name" value="PROTEIN_KINASE_TYR"/>
    <property type="match status" value="1"/>
</dbReference>
<dbReference type="eggNOG" id="COG0515">
    <property type="taxonomic scope" value="Bacteria"/>
</dbReference>
<dbReference type="InterPro" id="IPR000719">
    <property type="entry name" value="Prot_kinase_dom"/>
</dbReference>
<protein>
    <submittedName>
        <fullName evidence="7">Serine/threonine kinase family protein</fullName>
    </submittedName>
</protein>
<name>A6FYI7_9BACT</name>
<dbReference type="PANTHER" id="PTHR43289">
    <property type="entry name" value="MITOGEN-ACTIVATED PROTEIN KINASE KINASE KINASE 20-RELATED"/>
    <property type="match status" value="1"/>
</dbReference>
<keyword evidence="2" id="KW-0547">Nucleotide-binding</keyword>